<name>A0A090K9S1_9GAMM</name>
<dbReference type="PATRIC" id="fig|80854.5.peg.2807"/>
<dbReference type="AlphaFoldDB" id="A0A090K9S1"/>
<accession>A0A090K9S1</accession>
<sequence length="181" mass="21336">MLNLRVLFLVFAFMGFSVEALEKGNQLNQEQYIPPVMPEYPESYNDVMKTLAPYYQEERPLDYFFELYVISTLNKLPKQTEVALKEFNDKHPSFFESTNGDWKSYVKKQLHLSNTIEVAIWDLWVSNTINAESNGWEYHPWHYAQNFLDNYTAEGSKVDIWEGNSLELAKQRILEYRANGN</sequence>
<evidence type="ECO:0000313" key="2">
    <source>
        <dbReference type="Proteomes" id="UP000183794"/>
    </source>
</evidence>
<dbReference type="KEGG" id="mvs:MVIS_2638"/>
<dbReference type="RefSeq" id="WP_052678338.1">
    <property type="nucleotide sequence ID" value="NZ_FPLD01000098.1"/>
</dbReference>
<reference evidence="1 2" key="1">
    <citation type="submission" date="2016-11" db="EMBL/GenBank/DDBJ databases">
        <authorList>
            <person name="Jaros S."/>
            <person name="Januszkiewicz K."/>
            <person name="Wedrychowicz H."/>
        </authorList>
    </citation>
    <scope>NUCLEOTIDE SEQUENCE [LARGE SCALE GENOMIC DNA]</scope>
    <source>
        <strain evidence="1">NVI 5450</strain>
    </source>
</reference>
<dbReference type="HOGENOM" id="CLU_1487453_0_0_6"/>
<organism evidence="1 2">
    <name type="scientific">Moritella viscosa</name>
    <dbReference type="NCBI Taxonomy" id="80854"/>
    <lineage>
        <taxon>Bacteria</taxon>
        <taxon>Pseudomonadati</taxon>
        <taxon>Pseudomonadota</taxon>
        <taxon>Gammaproteobacteria</taxon>
        <taxon>Alteromonadales</taxon>
        <taxon>Moritellaceae</taxon>
        <taxon>Moritella</taxon>
    </lineage>
</organism>
<dbReference type="STRING" id="80854.MVIS_2638"/>
<protein>
    <submittedName>
        <fullName evidence="1">Uncharacterized protein</fullName>
    </submittedName>
</protein>
<dbReference type="Proteomes" id="UP000183794">
    <property type="component" value="Unassembled WGS sequence"/>
</dbReference>
<dbReference type="EMBL" id="FPLD01000098">
    <property type="protein sequence ID" value="SGZ10010.1"/>
    <property type="molecule type" value="Genomic_DNA"/>
</dbReference>
<proteinExistence type="predicted"/>
<gene>
    <name evidence="1" type="ORF">NVI5450_3526</name>
</gene>
<evidence type="ECO:0000313" key="1">
    <source>
        <dbReference type="EMBL" id="SGZ10010.1"/>
    </source>
</evidence>